<keyword evidence="2" id="KW-0677">Repeat</keyword>
<proteinExistence type="predicted"/>
<dbReference type="InterPro" id="IPR001307">
    <property type="entry name" value="Thiosulphate_STrfase_CS"/>
</dbReference>
<dbReference type="PANTHER" id="PTHR11364:SF27">
    <property type="entry name" value="SULFURTRANSFERASE"/>
    <property type="match status" value="1"/>
</dbReference>
<feature type="domain" description="Rhodanese" evidence="4">
    <location>
        <begin position="16"/>
        <end position="116"/>
    </location>
</feature>
<dbReference type="GO" id="GO:0005739">
    <property type="term" value="C:mitochondrion"/>
    <property type="evidence" value="ECO:0007669"/>
    <property type="project" value="TreeGrafter"/>
</dbReference>
<dbReference type="Gene3D" id="3.40.250.10">
    <property type="entry name" value="Rhodanese-like domain"/>
    <property type="match status" value="2"/>
</dbReference>
<sequence>MSGGNMRLVKVTERKVRSGWQEYEQRHIPNARFFDLDIARDPLTKYPNMMPHQDDFASYVGHLGINNNDHLVIYDSYGIYSSPRVWWMFRAFGHENVSVLDGGLLKWEQEGRPVESGIVEAEQTAYVSDYQEDMVIEYNDLYAETHDFLYTKQPQILDARPYKRYTGEIPERGAKRDGHITSALSIPHSQLVNPYDGTMIPREDFYKVLRYRNVDLRRPIVTMSRTGITAATINLALANIGKTDGVKLYDGSFTEWASNAKAPTTSFAEY</sequence>
<dbReference type="CDD" id="cd01448">
    <property type="entry name" value="TST_Repeat_1"/>
    <property type="match status" value="1"/>
</dbReference>
<evidence type="ECO:0000256" key="2">
    <source>
        <dbReference type="ARBA" id="ARBA00022737"/>
    </source>
</evidence>
<name>A0AAD5X6C3_9FUNG</name>
<keyword evidence="6" id="KW-1185">Reference proteome</keyword>
<feature type="domain" description="Rhodanese" evidence="4">
    <location>
        <begin position="150"/>
        <end position="265"/>
    </location>
</feature>
<evidence type="ECO:0000256" key="1">
    <source>
        <dbReference type="ARBA" id="ARBA00022679"/>
    </source>
</evidence>
<dbReference type="Proteomes" id="UP001212841">
    <property type="component" value="Unassembled WGS sequence"/>
</dbReference>
<dbReference type="SUPFAM" id="SSF52821">
    <property type="entry name" value="Rhodanese/Cell cycle control phosphatase"/>
    <property type="match status" value="2"/>
</dbReference>
<evidence type="ECO:0000313" key="6">
    <source>
        <dbReference type="Proteomes" id="UP001212841"/>
    </source>
</evidence>
<organism evidence="5 6">
    <name type="scientific">Rhizophlyctis rosea</name>
    <dbReference type="NCBI Taxonomy" id="64517"/>
    <lineage>
        <taxon>Eukaryota</taxon>
        <taxon>Fungi</taxon>
        <taxon>Fungi incertae sedis</taxon>
        <taxon>Chytridiomycota</taxon>
        <taxon>Chytridiomycota incertae sedis</taxon>
        <taxon>Chytridiomycetes</taxon>
        <taxon>Rhizophlyctidales</taxon>
        <taxon>Rhizophlyctidaceae</taxon>
        <taxon>Rhizophlyctis</taxon>
    </lineage>
</organism>
<comment type="caution">
    <text evidence="5">The sequence shown here is derived from an EMBL/GenBank/DDBJ whole genome shotgun (WGS) entry which is preliminary data.</text>
</comment>
<reference evidence="5" key="1">
    <citation type="submission" date="2020-05" db="EMBL/GenBank/DDBJ databases">
        <title>Phylogenomic resolution of chytrid fungi.</title>
        <authorList>
            <person name="Stajich J.E."/>
            <person name="Amses K."/>
            <person name="Simmons R."/>
            <person name="Seto K."/>
            <person name="Myers J."/>
            <person name="Bonds A."/>
            <person name="Quandt C.A."/>
            <person name="Barry K."/>
            <person name="Liu P."/>
            <person name="Grigoriev I."/>
            <person name="Longcore J.E."/>
            <person name="James T.Y."/>
        </authorList>
    </citation>
    <scope>NUCLEOTIDE SEQUENCE</scope>
    <source>
        <strain evidence="5">JEL0318</strain>
    </source>
</reference>
<dbReference type="PROSITE" id="PS50206">
    <property type="entry name" value="RHODANESE_3"/>
    <property type="match status" value="2"/>
</dbReference>
<protein>
    <recommendedName>
        <fullName evidence="3">Sulfurtransferase</fullName>
    </recommendedName>
</protein>
<dbReference type="PROSITE" id="PS00683">
    <property type="entry name" value="RHODANESE_2"/>
    <property type="match status" value="1"/>
</dbReference>
<dbReference type="AlphaFoldDB" id="A0AAD5X6C3"/>
<evidence type="ECO:0000259" key="4">
    <source>
        <dbReference type="PROSITE" id="PS50206"/>
    </source>
</evidence>
<dbReference type="CDD" id="cd01449">
    <property type="entry name" value="TST_Repeat_2"/>
    <property type="match status" value="1"/>
</dbReference>
<dbReference type="PANTHER" id="PTHR11364">
    <property type="entry name" value="THIOSULFATE SULFERTANSFERASE"/>
    <property type="match status" value="1"/>
</dbReference>
<dbReference type="InterPro" id="IPR036873">
    <property type="entry name" value="Rhodanese-like_dom_sf"/>
</dbReference>
<dbReference type="InterPro" id="IPR001763">
    <property type="entry name" value="Rhodanese-like_dom"/>
</dbReference>
<dbReference type="GO" id="GO:0004792">
    <property type="term" value="F:thiosulfate-cyanide sulfurtransferase activity"/>
    <property type="evidence" value="ECO:0007669"/>
    <property type="project" value="InterPro"/>
</dbReference>
<evidence type="ECO:0000256" key="3">
    <source>
        <dbReference type="RuleBase" id="RU000507"/>
    </source>
</evidence>
<keyword evidence="1 3" id="KW-0808">Transferase</keyword>
<accession>A0AAD5X6C3</accession>
<dbReference type="SMART" id="SM00450">
    <property type="entry name" value="RHOD"/>
    <property type="match status" value="2"/>
</dbReference>
<dbReference type="Pfam" id="PF00581">
    <property type="entry name" value="Rhodanese"/>
    <property type="match status" value="2"/>
</dbReference>
<gene>
    <name evidence="5" type="ORF">HK097_003009</name>
</gene>
<dbReference type="EMBL" id="JADGJD010000169">
    <property type="protein sequence ID" value="KAJ3053936.1"/>
    <property type="molecule type" value="Genomic_DNA"/>
</dbReference>
<evidence type="ECO:0000313" key="5">
    <source>
        <dbReference type="EMBL" id="KAJ3053936.1"/>
    </source>
</evidence>
<dbReference type="InterPro" id="IPR045078">
    <property type="entry name" value="TST/MPST-like"/>
</dbReference>